<proteinExistence type="predicted"/>
<keyword evidence="2" id="KW-1185">Reference proteome</keyword>
<sequence length="101" mass="10722">MTSKHRKEAGIRSLMELSTIIKLGLPEQLPGRNIPLNASQILGSGFPCSTQMILCSIPHRSGPAVCLSANKTVLTSQASAVCGVKLLNVFIADLKVKCCSQ</sequence>
<dbReference type="AlphaFoldDB" id="A0AAV4SGR5"/>
<evidence type="ECO:0000313" key="2">
    <source>
        <dbReference type="Proteomes" id="UP001054837"/>
    </source>
</evidence>
<dbReference type="Proteomes" id="UP001054837">
    <property type="component" value="Unassembled WGS sequence"/>
</dbReference>
<gene>
    <name evidence="1" type="ORF">CDAR_106251</name>
</gene>
<reference evidence="1 2" key="1">
    <citation type="submission" date="2021-06" db="EMBL/GenBank/DDBJ databases">
        <title>Caerostris darwini draft genome.</title>
        <authorList>
            <person name="Kono N."/>
            <person name="Arakawa K."/>
        </authorList>
    </citation>
    <scope>NUCLEOTIDE SEQUENCE [LARGE SCALE GENOMIC DNA]</scope>
</reference>
<dbReference type="EMBL" id="BPLQ01007907">
    <property type="protein sequence ID" value="GIY33139.1"/>
    <property type="molecule type" value="Genomic_DNA"/>
</dbReference>
<protein>
    <submittedName>
        <fullName evidence="1">Uncharacterized protein</fullName>
    </submittedName>
</protein>
<name>A0AAV4SGR5_9ARAC</name>
<evidence type="ECO:0000313" key="1">
    <source>
        <dbReference type="EMBL" id="GIY33139.1"/>
    </source>
</evidence>
<organism evidence="1 2">
    <name type="scientific">Caerostris darwini</name>
    <dbReference type="NCBI Taxonomy" id="1538125"/>
    <lineage>
        <taxon>Eukaryota</taxon>
        <taxon>Metazoa</taxon>
        <taxon>Ecdysozoa</taxon>
        <taxon>Arthropoda</taxon>
        <taxon>Chelicerata</taxon>
        <taxon>Arachnida</taxon>
        <taxon>Araneae</taxon>
        <taxon>Araneomorphae</taxon>
        <taxon>Entelegynae</taxon>
        <taxon>Araneoidea</taxon>
        <taxon>Araneidae</taxon>
        <taxon>Caerostris</taxon>
    </lineage>
</organism>
<comment type="caution">
    <text evidence="1">The sequence shown here is derived from an EMBL/GenBank/DDBJ whole genome shotgun (WGS) entry which is preliminary data.</text>
</comment>
<accession>A0AAV4SGR5</accession>